<evidence type="ECO:0000256" key="1">
    <source>
        <dbReference type="ARBA" id="ARBA00007733"/>
    </source>
</evidence>
<dbReference type="PANTHER" id="PTHR43381:SF20">
    <property type="entry name" value="TRANSLATION INITIATION FACTOR IF-2, MITOCHONDRIAL"/>
    <property type="match status" value="1"/>
</dbReference>
<dbReference type="SUPFAM" id="SSF52156">
    <property type="entry name" value="Initiation factor IF2/eIF5b, domain 3"/>
    <property type="match status" value="1"/>
</dbReference>
<dbReference type="PROSITE" id="PS51722">
    <property type="entry name" value="G_TR_2"/>
    <property type="match status" value="1"/>
</dbReference>
<evidence type="ECO:0000313" key="8">
    <source>
        <dbReference type="Proteomes" id="UP000038040"/>
    </source>
</evidence>
<dbReference type="Gene3D" id="3.40.50.300">
    <property type="entry name" value="P-loop containing nucleotide triphosphate hydrolases"/>
    <property type="match status" value="1"/>
</dbReference>
<organism evidence="8 9">
    <name type="scientific">Dracunculus medinensis</name>
    <name type="common">Guinea worm</name>
    <dbReference type="NCBI Taxonomy" id="318479"/>
    <lineage>
        <taxon>Eukaryota</taxon>
        <taxon>Metazoa</taxon>
        <taxon>Ecdysozoa</taxon>
        <taxon>Nematoda</taxon>
        <taxon>Chromadorea</taxon>
        <taxon>Rhabditida</taxon>
        <taxon>Spirurina</taxon>
        <taxon>Dracunculoidea</taxon>
        <taxon>Dracunculidae</taxon>
        <taxon>Dracunculus</taxon>
    </lineage>
</organism>
<evidence type="ECO:0000313" key="9">
    <source>
        <dbReference type="WBParaSite" id="DME_0000670001-mRNA-1"/>
    </source>
</evidence>
<dbReference type="SUPFAM" id="SSF52540">
    <property type="entry name" value="P-loop containing nucleoside triphosphate hydrolases"/>
    <property type="match status" value="1"/>
</dbReference>
<evidence type="ECO:0000259" key="7">
    <source>
        <dbReference type="PROSITE" id="PS51722"/>
    </source>
</evidence>
<name>A0A0N4UGR5_DRAME</name>
<keyword evidence="2" id="KW-0396">Initiation factor</keyword>
<dbReference type="NCBIfam" id="TIGR00231">
    <property type="entry name" value="small_GTP"/>
    <property type="match status" value="1"/>
</dbReference>
<dbReference type="FunFam" id="3.40.50.10050:FF:000001">
    <property type="entry name" value="Translation initiation factor IF-2"/>
    <property type="match status" value="1"/>
</dbReference>
<evidence type="ECO:0000256" key="5">
    <source>
        <dbReference type="ARBA" id="ARBA00023134"/>
    </source>
</evidence>
<dbReference type="GO" id="GO:0005737">
    <property type="term" value="C:cytoplasm"/>
    <property type="evidence" value="ECO:0007669"/>
    <property type="project" value="TreeGrafter"/>
</dbReference>
<keyword evidence="5" id="KW-0342">GTP-binding</keyword>
<evidence type="ECO:0000256" key="6">
    <source>
        <dbReference type="ARBA" id="ARBA00025162"/>
    </source>
</evidence>
<comment type="function">
    <text evidence="6">One of the essential components for the initiation of protein synthesis. Protects formylmethionyl-tRNA from spontaneous hydrolysis and promotes its binding to the 30S ribosomal subunits. Also involved in the hydrolysis of GTP during the formation of the 70S ribosomal complex.</text>
</comment>
<dbReference type="InterPro" id="IPR009000">
    <property type="entry name" value="Transl_B-barrel_sf"/>
</dbReference>
<evidence type="ECO:0000256" key="4">
    <source>
        <dbReference type="ARBA" id="ARBA00022917"/>
    </source>
</evidence>
<proteinExistence type="inferred from homology"/>
<keyword evidence="3" id="KW-0547">Nucleotide-binding</keyword>
<dbReference type="SUPFAM" id="SSF50447">
    <property type="entry name" value="Translation proteins"/>
    <property type="match status" value="2"/>
</dbReference>
<dbReference type="InterPro" id="IPR027417">
    <property type="entry name" value="P-loop_NTPase"/>
</dbReference>
<reference evidence="9" key="1">
    <citation type="submission" date="2017-02" db="UniProtKB">
        <authorList>
            <consortium name="WormBaseParasite"/>
        </authorList>
    </citation>
    <scope>IDENTIFICATION</scope>
</reference>
<dbReference type="CDD" id="cd03702">
    <property type="entry name" value="IF2_mtIF2_II"/>
    <property type="match status" value="1"/>
</dbReference>
<dbReference type="GO" id="GO:0003924">
    <property type="term" value="F:GTPase activity"/>
    <property type="evidence" value="ECO:0007669"/>
    <property type="project" value="InterPro"/>
</dbReference>
<dbReference type="InterPro" id="IPR036925">
    <property type="entry name" value="TIF_IF2_dom3_sf"/>
</dbReference>
<dbReference type="InterPro" id="IPR023115">
    <property type="entry name" value="TIF_IF2_dom3"/>
</dbReference>
<evidence type="ECO:0000256" key="3">
    <source>
        <dbReference type="ARBA" id="ARBA00022741"/>
    </source>
</evidence>
<dbReference type="InterPro" id="IPR044145">
    <property type="entry name" value="IF2_II"/>
</dbReference>
<dbReference type="InterPro" id="IPR053905">
    <property type="entry name" value="EF-G-like_DII"/>
</dbReference>
<comment type="similarity">
    <text evidence="1">Belongs to the TRAFAC class translation factor GTPase superfamily. Classic translation factor GTPase family. IF-2 subfamily.</text>
</comment>
<dbReference type="Pfam" id="PF22042">
    <property type="entry name" value="EF-G_D2"/>
    <property type="match status" value="1"/>
</dbReference>
<dbReference type="WBParaSite" id="DME_0000670001-mRNA-1">
    <property type="protein sequence ID" value="DME_0000670001-mRNA-1"/>
    <property type="gene ID" value="DME_0000670001"/>
</dbReference>
<dbReference type="CDD" id="cd01887">
    <property type="entry name" value="IF2_eIF5B"/>
    <property type="match status" value="1"/>
</dbReference>
<sequence length="576" mass="64556">LKIVSIFNMKPQLVTRPKALPPREKCHKRSPIITIMGHVDHGKTTLLDCLRKSRIVESEFGGITQHIGAFTLNDCDTQMTFLDTPGHAAFAKMRQRGAQVTDIVVLVVAAEEGVKDQTVQSIKFAKEAGVPIIVAINKCDKPNANPLRAKQSLIEHGVVVEDFDGDILSVEISALLGKNIDSLKQAILLLAEDLDLFSTSEGRIEGTIIESTMVQGLGGVCTMIVQRGTLRKNSILVAGTSWCKVRTMTDEFNKTVDEAGPSIPVRVSGWRNELVSPGEVVIEAESVDHARKVTQCRIAKNKAAKRDEELKAIEKQREEDRMNYLLNRKALYNRGIRHGSVNRMIVHKEHRFTKEMVDDGHPKLKIMIFSDVDGTLEVLLNVIDSYSSPEVDLQLVDFGVGAPNENDLEIASELNAVVYCFNITVPKAITMLAERLHIRILSFNVIYHLVNNLKQLLNDRVPLKKEFKLVGVGEVLRMFLVPLFNDNKQPIAGIRIIWGIFDKSCKYRIKRKNKLICESHAISMKCENEVIKSAKENQEVGLAFNDYTLRFKKHDSVEAYQEICAKVTISWNPPGF</sequence>
<dbReference type="Pfam" id="PF00009">
    <property type="entry name" value="GTP_EFTU"/>
    <property type="match status" value="1"/>
</dbReference>
<dbReference type="FunFam" id="3.40.50.300:FF:000019">
    <property type="entry name" value="Translation initiation factor IF-2"/>
    <property type="match status" value="1"/>
</dbReference>
<dbReference type="InterPro" id="IPR005225">
    <property type="entry name" value="Small_GTP-bd"/>
</dbReference>
<dbReference type="Proteomes" id="UP000038040">
    <property type="component" value="Unplaced"/>
</dbReference>
<evidence type="ECO:0000256" key="2">
    <source>
        <dbReference type="ARBA" id="ARBA00022540"/>
    </source>
</evidence>
<dbReference type="Gene3D" id="3.40.50.10050">
    <property type="entry name" value="Translation initiation factor IF- 2, domain 3"/>
    <property type="match status" value="1"/>
</dbReference>
<keyword evidence="4" id="KW-0648">Protein biosynthesis</keyword>
<dbReference type="Pfam" id="PF11987">
    <property type="entry name" value="IF-2"/>
    <property type="match status" value="1"/>
</dbReference>
<dbReference type="Gene3D" id="2.40.30.10">
    <property type="entry name" value="Translation factors"/>
    <property type="match status" value="2"/>
</dbReference>
<dbReference type="GO" id="GO:0005525">
    <property type="term" value="F:GTP binding"/>
    <property type="evidence" value="ECO:0007669"/>
    <property type="project" value="UniProtKB-KW"/>
</dbReference>
<feature type="domain" description="Tr-type G" evidence="7">
    <location>
        <begin position="28"/>
        <end position="195"/>
    </location>
</feature>
<dbReference type="InterPro" id="IPR015760">
    <property type="entry name" value="TIF_IF2"/>
</dbReference>
<dbReference type="GO" id="GO:0003743">
    <property type="term" value="F:translation initiation factor activity"/>
    <property type="evidence" value="ECO:0007669"/>
    <property type="project" value="UniProtKB-KW"/>
</dbReference>
<protein>
    <submittedName>
        <fullName evidence="9">Tr-type G domain-containing protein</fullName>
    </submittedName>
</protein>
<accession>A0A0N4UGR5</accession>
<dbReference type="AlphaFoldDB" id="A0A0N4UGR5"/>
<dbReference type="InterPro" id="IPR000795">
    <property type="entry name" value="T_Tr_GTP-bd_dom"/>
</dbReference>
<dbReference type="PANTHER" id="PTHR43381">
    <property type="entry name" value="TRANSLATION INITIATION FACTOR IF-2-RELATED"/>
    <property type="match status" value="1"/>
</dbReference>